<protein>
    <submittedName>
        <fullName evidence="4">Concanavalin A-like lectin/glucanase</fullName>
    </submittedName>
</protein>
<evidence type="ECO:0000256" key="1">
    <source>
        <dbReference type="ARBA" id="ARBA00005519"/>
    </source>
</evidence>
<dbReference type="InParanoid" id="A0A316YIR1"/>
<dbReference type="GO" id="GO:0030246">
    <property type="term" value="F:carbohydrate binding"/>
    <property type="evidence" value="ECO:0007669"/>
    <property type="project" value="UniProtKB-KW"/>
</dbReference>
<evidence type="ECO:0000256" key="2">
    <source>
        <dbReference type="RuleBase" id="RU361163"/>
    </source>
</evidence>
<name>A0A316YIR1_9BASI</name>
<dbReference type="InterPro" id="IPR013320">
    <property type="entry name" value="ConA-like_dom_sf"/>
</dbReference>
<dbReference type="OrthoDB" id="89349at2759"/>
<gene>
    <name evidence="4" type="ORF">FA10DRAFT_294927</name>
</gene>
<dbReference type="AlphaFoldDB" id="A0A316YIR1"/>
<organism evidence="4 5">
    <name type="scientific">Acaromyces ingoldii</name>
    <dbReference type="NCBI Taxonomy" id="215250"/>
    <lineage>
        <taxon>Eukaryota</taxon>
        <taxon>Fungi</taxon>
        <taxon>Dikarya</taxon>
        <taxon>Basidiomycota</taxon>
        <taxon>Ustilaginomycotina</taxon>
        <taxon>Exobasidiomycetes</taxon>
        <taxon>Exobasidiales</taxon>
        <taxon>Cryptobasidiaceae</taxon>
        <taxon>Acaromyces</taxon>
    </lineage>
</organism>
<keyword evidence="2" id="KW-0119">Carbohydrate metabolism</keyword>
<dbReference type="Gene3D" id="2.60.120.180">
    <property type="match status" value="1"/>
</dbReference>
<accession>A0A316YIR1</accession>
<dbReference type="Proteomes" id="UP000245768">
    <property type="component" value="Unassembled WGS sequence"/>
</dbReference>
<dbReference type="InterPro" id="IPR013319">
    <property type="entry name" value="GH11/12"/>
</dbReference>
<dbReference type="InterPro" id="IPR002594">
    <property type="entry name" value="GH12"/>
</dbReference>
<dbReference type="PANTHER" id="PTHR34002:SF9">
    <property type="entry name" value="XYLOGLUCAN-SPECIFIC ENDO-BETA-1,4-GLUCANASE A"/>
    <property type="match status" value="1"/>
</dbReference>
<keyword evidence="5" id="KW-1185">Reference proteome</keyword>
<keyword evidence="2" id="KW-0326">Glycosidase</keyword>
<dbReference type="EMBL" id="KZ819637">
    <property type="protein sequence ID" value="PWN89072.1"/>
    <property type="molecule type" value="Genomic_DNA"/>
</dbReference>
<evidence type="ECO:0000313" key="4">
    <source>
        <dbReference type="EMBL" id="PWN89072.1"/>
    </source>
</evidence>
<feature type="signal peptide" evidence="3">
    <location>
        <begin position="1"/>
        <end position="24"/>
    </location>
</feature>
<keyword evidence="2" id="KW-0624">Polysaccharide degradation</keyword>
<dbReference type="RefSeq" id="XP_025376270.1">
    <property type="nucleotide sequence ID" value="XM_025524453.1"/>
</dbReference>
<dbReference type="STRING" id="215250.A0A316YIR1"/>
<proteinExistence type="inferred from homology"/>
<reference evidence="4 5" key="1">
    <citation type="journal article" date="2018" name="Mol. Biol. Evol.">
        <title>Broad Genomic Sampling Reveals a Smut Pathogenic Ancestry of the Fungal Clade Ustilaginomycotina.</title>
        <authorList>
            <person name="Kijpornyongpan T."/>
            <person name="Mondo S.J."/>
            <person name="Barry K."/>
            <person name="Sandor L."/>
            <person name="Lee J."/>
            <person name="Lipzen A."/>
            <person name="Pangilinan J."/>
            <person name="LaButti K."/>
            <person name="Hainaut M."/>
            <person name="Henrissat B."/>
            <person name="Grigoriev I.V."/>
            <person name="Spatafora J.W."/>
            <person name="Aime M.C."/>
        </authorList>
    </citation>
    <scope>NUCLEOTIDE SEQUENCE [LARGE SCALE GENOMIC DNA]</scope>
    <source>
        <strain evidence="4 5">MCA 4198</strain>
    </source>
</reference>
<dbReference type="GeneID" id="37046369"/>
<evidence type="ECO:0000313" key="5">
    <source>
        <dbReference type="Proteomes" id="UP000245768"/>
    </source>
</evidence>
<keyword evidence="2" id="KW-0378">Hydrolase</keyword>
<sequence>MSRTTFVLFHALIFAAAFFGPLSAIQSPDSIQTDRSQLASPPYLGDSKMQSYRHRPIRKPFSRASRQPVAILCQRYQDLPYKGYHIYNNLWGEDKGQGKQCTSLYDVGRNGVIWSSEWTCSRSGQVKSYANVQRPFQSIFINDLRTIPTHWSWRYDKLQKGTVANVAYDMMTEPYGTNGPKYEIMIWLASIGGAGPISKTSDPLRTVQISGTYFDLYEGFPKGLITYSFVPVKGGYLQEFQGNLFPFLLYLKQHNLLPGDAKLATIGAGTEPFEGSGTFVTTSLSIDIK</sequence>
<dbReference type="Pfam" id="PF01670">
    <property type="entry name" value="Glyco_hydro_12"/>
    <property type="match status" value="1"/>
</dbReference>
<dbReference type="PANTHER" id="PTHR34002">
    <property type="entry name" value="BLR1656 PROTEIN"/>
    <property type="match status" value="1"/>
</dbReference>
<keyword evidence="3" id="KW-0732">Signal</keyword>
<feature type="chain" id="PRO_5016251734" evidence="3">
    <location>
        <begin position="25"/>
        <end position="289"/>
    </location>
</feature>
<dbReference type="GO" id="GO:0008810">
    <property type="term" value="F:cellulase activity"/>
    <property type="evidence" value="ECO:0007669"/>
    <property type="project" value="InterPro"/>
</dbReference>
<comment type="similarity">
    <text evidence="1 2">Belongs to the glycosyl hydrolase 12 (cellulase H) family.</text>
</comment>
<dbReference type="SUPFAM" id="SSF49899">
    <property type="entry name" value="Concanavalin A-like lectins/glucanases"/>
    <property type="match status" value="1"/>
</dbReference>
<dbReference type="GO" id="GO:0000272">
    <property type="term" value="P:polysaccharide catabolic process"/>
    <property type="evidence" value="ECO:0007669"/>
    <property type="project" value="UniProtKB-KW"/>
</dbReference>
<evidence type="ECO:0000256" key="3">
    <source>
        <dbReference type="SAM" id="SignalP"/>
    </source>
</evidence>
<keyword evidence="4" id="KW-0430">Lectin</keyword>